<evidence type="ECO:0000313" key="3">
    <source>
        <dbReference type="Proteomes" id="UP001222800"/>
    </source>
</evidence>
<gene>
    <name evidence="2" type="ORF">P4S50_04325</name>
</gene>
<protein>
    <submittedName>
        <fullName evidence="2">Uncharacterized protein</fullName>
    </submittedName>
</protein>
<keyword evidence="1" id="KW-0175">Coiled coil</keyword>
<dbReference type="Proteomes" id="UP001222800">
    <property type="component" value="Chromosome"/>
</dbReference>
<dbReference type="EMBL" id="CP120733">
    <property type="protein sequence ID" value="WFD11309.1"/>
    <property type="molecule type" value="Genomic_DNA"/>
</dbReference>
<sequence>MKYTKFIQANEGFQYAINLQYDISNLSKVKSYIPTKQSVDILKKYLLNIYYDKNDRSTILVGPYGKGKSHLLLILLSLLSFNIQNTEELGVINELIEKIKRIDEQAANICEELVKRENKFLPVIINSNYVDLNQAFLIALKNALKTFGIDDIFPNTYFDSIKKIIDVWSTDYKDAINIFEQELENYNLNIDKFINKLNSFDQQAYEIFTKIYPKISSGAEFNPLINADIVKLYSDINYIITEKYGFKGIFVVFDEFSKFLEAGVTKNVSKDIKILQDFAELANRSSNSQLYITCITHKAINEYIARLPKSSIDAWRAIEGRFNEIYFTSSSQQNYELISNTIIKDDEKFNKFIKQNIEKFKNKLDKSFRIFQDIFSYKEYENIIGLGCYPLNPLTSYILPKVSEKVAQNERTLFTFLSKNELGSLVNFINKNEGSLKFLGIDSIYDYFQILFRKEVFNQNIYNGWLKANNTMQKVSSEVEKNIVKAIAIIYIINELDKLAPIDEIIKLALDISDEEYKNAIESLLNKNILSKKKSNLFYRFTSSRESNVKEEITKIKNIKIKKINYAIQLSDLINLGYTLPRRYNDEYSMVRFFKKIFITTEQFLAYDEAKLLINEYKSDGLILNLIYLNQEEKQQAIEKIKELNNDRILLCIPNSPFDKEEELKEYTAVQYLKEDKQFLLEDEYALQELQIYEEDLVDCLNNYVKNGFNIEYENCYYYTINGIDKTIKKLSHLNRRISEICEEIFDKTPKINNELINKNNISSPINKARNKIIDYILSGMDGNSDYALKGNGPEVTIYRIAVKNKGLENSLISNDANLNYALNTIKEFILAAEENRISFSKLYEMLQDEEYGFGIRKGVIPIYLALVIKEFKEDIVIYFGDKKSKEISLTSQSLTNINESFENHYLLLEKGSNEKEDYINSFENLFKEYMPNKKIMSNRYVDIINAMQVWFNSLSKYTRVYFEDIINNNEVSKDIIELRKELCKFDINPREFLFDRIKNKILRKTTLKKCFARMLEIKNKLDNHIFNVKNHLILETREVFNKEYQGSLGQALKNWYDDLKETNKKYSYNIEANNILEFIQNLNTNNEIDIVSKMAYIVTGLNIEDWKDETYLKYKEEIQKIYKDVSEDKEEIQKVYDEVYECEDEIAMTSVELYKVVKVQNGKLAKEKNFKGKDISPIGETLLNQMEELFEEYGESIEVNEKRNILMQILQKYM</sequence>
<keyword evidence="3" id="KW-1185">Reference proteome</keyword>
<evidence type="ECO:0000256" key="1">
    <source>
        <dbReference type="SAM" id="Coils"/>
    </source>
</evidence>
<evidence type="ECO:0000313" key="2">
    <source>
        <dbReference type="EMBL" id="WFD11309.1"/>
    </source>
</evidence>
<feature type="coiled-coil region" evidence="1">
    <location>
        <begin position="169"/>
        <end position="203"/>
    </location>
</feature>
<dbReference type="RefSeq" id="WP_277733332.1">
    <property type="nucleotide sequence ID" value="NZ_CP120733.1"/>
</dbReference>
<name>A0ABY8EHR5_9FIRM</name>
<organism evidence="2 3">
    <name type="scientific">Tepidibacter hydrothermalis</name>
    <dbReference type="NCBI Taxonomy" id="3036126"/>
    <lineage>
        <taxon>Bacteria</taxon>
        <taxon>Bacillati</taxon>
        <taxon>Bacillota</taxon>
        <taxon>Clostridia</taxon>
        <taxon>Peptostreptococcales</taxon>
        <taxon>Peptostreptococcaceae</taxon>
        <taxon>Tepidibacter</taxon>
    </lineage>
</organism>
<reference evidence="2 3" key="1">
    <citation type="submission" date="2023-03" db="EMBL/GenBank/DDBJ databases">
        <title>Complete genome sequence of Tepidibacter sp. SWIR-1, isolated from a deep-sea hydrothermal vent.</title>
        <authorList>
            <person name="Li X."/>
        </authorList>
    </citation>
    <scope>NUCLEOTIDE SEQUENCE [LARGE SCALE GENOMIC DNA]</scope>
    <source>
        <strain evidence="2 3">SWIR-1</strain>
    </source>
</reference>
<accession>A0ABY8EHR5</accession>
<proteinExistence type="predicted"/>